<accession>A0A6A6UGM9</accession>
<sequence length="275" mass="31508">MEDHQTDQASLDPPPPSYSIARETNALTDIQNITGTTLILAGSNVKLQHKNEVIYSLNHDPRSSAADSLTFSLQVYKHKFNERNPKITSPKELYSVEVPGKWWNPRIQALLPPIYTFSPETRSFYCYRPGCQLIKGNVKWLKWVTLIPFHAQNYLGDWRLIINMKGDGKAPVFQIFRKRKGHGSLEYEWKDCEGKVLALEVVAGTSLHEPKLEIKDLGDRRLLHALVLAWVTVVWWDAKEVHLKSRAREISRTLSVRQKFDLKIHGTSKVKGLIS</sequence>
<dbReference type="EMBL" id="MU004233">
    <property type="protein sequence ID" value="KAF2670970.1"/>
    <property type="molecule type" value="Genomic_DNA"/>
</dbReference>
<evidence type="ECO:0000313" key="2">
    <source>
        <dbReference type="Proteomes" id="UP000799302"/>
    </source>
</evidence>
<evidence type="ECO:0000313" key="1">
    <source>
        <dbReference type="EMBL" id="KAF2670970.1"/>
    </source>
</evidence>
<organism evidence="1 2">
    <name type="scientific">Microthyrium microscopicum</name>
    <dbReference type="NCBI Taxonomy" id="703497"/>
    <lineage>
        <taxon>Eukaryota</taxon>
        <taxon>Fungi</taxon>
        <taxon>Dikarya</taxon>
        <taxon>Ascomycota</taxon>
        <taxon>Pezizomycotina</taxon>
        <taxon>Dothideomycetes</taxon>
        <taxon>Dothideomycetes incertae sedis</taxon>
        <taxon>Microthyriales</taxon>
        <taxon>Microthyriaceae</taxon>
        <taxon>Microthyrium</taxon>
    </lineage>
</organism>
<proteinExistence type="predicted"/>
<name>A0A6A6UGM9_9PEZI</name>
<dbReference type="AlphaFoldDB" id="A0A6A6UGM9"/>
<gene>
    <name evidence="1" type="ORF">BT63DRAFT_423235</name>
</gene>
<dbReference type="Proteomes" id="UP000799302">
    <property type="component" value="Unassembled WGS sequence"/>
</dbReference>
<reference evidence="1" key="1">
    <citation type="journal article" date="2020" name="Stud. Mycol.">
        <title>101 Dothideomycetes genomes: a test case for predicting lifestyles and emergence of pathogens.</title>
        <authorList>
            <person name="Haridas S."/>
            <person name="Albert R."/>
            <person name="Binder M."/>
            <person name="Bloem J."/>
            <person name="Labutti K."/>
            <person name="Salamov A."/>
            <person name="Andreopoulos B."/>
            <person name="Baker S."/>
            <person name="Barry K."/>
            <person name="Bills G."/>
            <person name="Bluhm B."/>
            <person name="Cannon C."/>
            <person name="Castanera R."/>
            <person name="Culley D."/>
            <person name="Daum C."/>
            <person name="Ezra D."/>
            <person name="Gonzalez J."/>
            <person name="Henrissat B."/>
            <person name="Kuo A."/>
            <person name="Liang C."/>
            <person name="Lipzen A."/>
            <person name="Lutzoni F."/>
            <person name="Magnuson J."/>
            <person name="Mondo S."/>
            <person name="Nolan M."/>
            <person name="Ohm R."/>
            <person name="Pangilinan J."/>
            <person name="Park H.-J."/>
            <person name="Ramirez L."/>
            <person name="Alfaro M."/>
            <person name="Sun H."/>
            <person name="Tritt A."/>
            <person name="Yoshinaga Y."/>
            <person name="Zwiers L.-H."/>
            <person name="Turgeon B."/>
            <person name="Goodwin S."/>
            <person name="Spatafora J."/>
            <person name="Crous P."/>
            <person name="Grigoriev I."/>
        </authorList>
    </citation>
    <scope>NUCLEOTIDE SEQUENCE</scope>
    <source>
        <strain evidence="1">CBS 115976</strain>
    </source>
</reference>
<keyword evidence="2" id="KW-1185">Reference proteome</keyword>
<protein>
    <submittedName>
        <fullName evidence="1">Uncharacterized protein</fullName>
    </submittedName>
</protein>